<evidence type="ECO:0000256" key="1">
    <source>
        <dbReference type="SAM" id="MobiDB-lite"/>
    </source>
</evidence>
<feature type="region of interest" description="Disordered" evidence="1">
    <location>
        <begin position="79"/>
        <end position="102"/>
    </location>
</feature>
<dbReference type="PANTHER" id="PTHR46328">
    <property type="entry name" value="FAR-RED IMPAIRED RESPONSIVE (FAR1) FAMILY PROTEIN-RELATED"/>
    <property type="match status" value="1"/>
</dbReference>
<keyword evidence="4" id="KW-1185">Reference proteome</keyword>
<dbReference type="AlphaFoldDB" id="A0AAD5ZWS1"/>
<evidence type="ECO:0000259" key="2">
    <source>
        <dbReference type="Pfam" id="PF03101"/>
    </source>
</evidence>
<name>A0AAD5ZWS1_9POAL</name>
<feature type="compositionally biased region" description="Basic and acidic residues" evidence="1">
    <location>
        <begin position="82"/>
        <end position="98"/>
    </location>
</feature>
<gene>
    <name evidence="3" type="ORF">LUZ61_009102</name>
</gene>
<dbReference type="Proteomes" id="UP001210211">
    <property type="component" value="Unassembled WGS sequence"/>
</dbReference>
<comment type="caution">
    <text evidence="3">The sequence shown here is derived from an EMBL/GenBank/DDBJ whole genome shotgun (WGS) entry which is preliminary data.</text>
</comment>
<sequence>MMVNEGVENNIRQEHPDDIDPHEHLECVPFVGKEFMSKDDAKAFYNNFAYRRGFSIRKGGHYISCKKEEATMVRFVCSSEGGPKKPDNQTTPQKDKPHTRTGCKARLKIRLQDGIWKVSVFEDDHNHPLITSPSKKRSLRSHKEMGHEDRQYIRDMHAQNIEPTKIHHFLGARHGGTKNLKSKKKDMSNLIAAENRRFVGMDVEATPSNGVLDPPISQCKGKRKQPQRLKPPSEAKKPRKCGVCGSKKGGHNARTCSMKKMKRKDMEHDYADSGTEEEYEDLSS</sequence>
<evidence type="ECO:0000313" key="3">
    <source>
        <dbReference type="EMBL" id="KAJ3705397.1"/>
    </source>
</evidence>
<feature type="region of interest" description="Disordered" evidence="1">
    <location>
        <begin position="205"/>
        <end position="284"/>
    </location>
</feature>
<feature type="domain" description="FAR1" evidence="2">
    <location>
        <begin position="44"/>
        <end position="130"/>
    </location>
</feature>
<dbReference type="EMBL" id="JAMRDG010000001">
    <property type="protein sequence ID" value="KAJ3705397.1"/>
    <property type="molecule type" value="Genomic_DNA"/>
</dbReference>
<feature type="compositionally biased region" description="Acidic residues" evidence="1">
    <location>
        <begin position="274"/>
        <end position="284"/>
    </location>
</feature>
<proteinExistence type="predicted"/>
<dbReference type="PANTHER" id="PTHR46328:SF27">
    <property type="entry name" value="OS12G0287500 PROTEIN"/>
    <property type="match status" value="1"/>
</dbReference>
<protein>
    <recommendedName>
        <fullName evidence="2">FAR1 domain-containing protein</fullName>
    </recommendedName>
</protein>
<dbReference type="Pfam" id="PF03101">
    <property type="entry name" value="FAR1"/>
    <property type="match status" value="1"/>
</dbReference>
<evidence type="ECO:0000313" key="4">
    <source>
        <dbReference type="Proteomes" id="UP001210211"/>
    </source>
</evidence>
<organism evidence="3 4">
    <name type="scientific">Rhynchospora tenuis</name>
    <dbReference type="NCBI Taxonomy" id="198213"/>
    <lineage>
        <taxon>Eukaryota</taxon>
        <taxon>Viridiplantae</taxon>
        <taxon>Streptophyta</taxon>
        <taxon>Embryophyta</taxon>
        <taxon>Tracheophyta</taxon>
        <taxon>Spermatophyta</taxon>
        <taxon>Magnoliopsida</taxon>
        <taxon>Liliopsida</taxon>
        <taxon>Poales</taxon>
        <taxon>Cyperaceae</taxon>
        <taxon>Cyperoideae</taxon>
        <taxon>Rhynchosporeae</taxon>
        <taxon>Rhynchospora</taxon>
    </lineage>
</organism>
<accession>A0AAD5ZWS1</accession>
<reference evidence="3 4" key="1">
    <citation type="journal article" date="2022" name="Cell">
        <title>Repeat-based holocentromeres influence genome architecture and karyotype evolution.</title>
        <authorList>
            <person name="Hofstatter P.G."/>
            <person name="Thangavel G."/>
            <person name="Lux T."/>
            <person name="Neumann P."/>
            <person name="Vondrak T."/>
            <person name="Novak P."/>
            <person name="Zhang M."/>
            <person name="Costa L."/>
            <person name="Castellani M."/>
            <person name="Scott A."/>
            <person name="Toegelov H."/>
            <person name="Fuchs J."/>
            <person name="Mata-Sucre Y."/>
            <person name="Dias Y."/>
            <person name="Vanzela A.L.L."/>
            <person name="Huettel B."/>
            <person name="Almeida C.C.S."/>
            <person name="Simkova H."/>
            <person name="Souza G."/>
            <person name="Pedrosa-Harand A."/>
            <person name="Macas J."/>
            <person name="Mayer K.F.X."/>
            <person name="Houben A."/>
            <person name="Marques A."/>
        </authorList>
    </citation>
    <scope>NUCLEOTIDE SEQUENCE [LARGE SCALE GENOMIC DNA]</scope>
    <source>
        <strain evidence="3">RhyTen1mFocal</strain>
    </source>
</reference>
<dbReference type="InterPro" id="IPR004330">
    <property type="entry name" value="FAR1_DNA_bnd_dom"/>
</dbReference>